<evidence type="ECO:0000313" key="2">
    <source>
        <dbReference type="EMBL" id="CAB4158507.1"/>
    </source>
</evidence>
<dbReference type="GO" id="GO:0016887">
    <property type="term" value="F:ATP hydrolysis activity"/>
    <property type="evidence" value="ECO:0007669"/>
    <property type="project" value="InterPro"/>
</dbReference>
<evidence type="ECO:0000313" key="3">
    <source>
        <dbReference type="EMBL" id="CAB5224410.1"/>
    </source>
</evidence>
<dbReference type="EMBL" id="LR798327">
    <property type="protein sequence ID" value="CAB5224410.1"/>
    <property type="molecule type" value="Genomic_DNA"/>
</dbReference>
<dbReference type="InterPro" id="IPR011704">
    <property type="entry name" value="ATPase_dyneun-rel_AAA"/>
</dbReference>
<name>A0A6J5NI78_9CAUD</name>
<dbReference type="GO" id="GO:0005524">
    <property type="term" value="F:ATP binding"/>
    <property type="evidence" value="ECO:0007669"/>
    <property type="project" value="InterPro"/>
</dbReference>
<reference evidence="2" key="1">
    <citation type="submission" date="2020-04" db="EMBL/GenBank/DDBJ databases">
        <authorList>
            <person name="Chiriac C."/>
            <person name="Salcher M."/>
            <person name="Ghai R."/>
            <person name="Kavagutti S V."/>
        </authorList>
    </citation>
    <scope>NUCLEOTIDE SEQUENCE</scope>
</reference>
<dbReference type="EMBL" id="LR796685">
    <property type="protein sequence ID" value="CAB4158507.1"/>
    <property type="molecule type" value="Genomic_DNA"/>
</dbReference>
<dbReference type="SUPFAM" id="SSF52540">
    <property type="entry name" value="P-loop containing nucleoside triphosphate hydrolases"/>
    <property type="match status" value="1"/>
</dbReference>
<dbReference type="Pfam" id="PF07728">
    <property type="entry name" value="AAA_5"/>
    <property type="match status" value="1"/>
</dbReference>
<accession>A0A6J5NI78</accession>
<proteinExistence type="predicted"/>
<organism evidence="2">
    <name type="scientific">uncultured Caudovirales phage</name>
    <dbReference type="NCBI Taxonomy" id="2100421"/>
    <lineage>
        <taxon>Viruses</taxon>
        <taxon>Duplodnaviria</taxon>
        <taxon>Heunggongvirae</taxon>
        <taxon>Uroviricota</taxon>
        <taxon>Caudoviricetes</taxon>
        <taxon>Peduoviridae</taxon>
        <taxon>Maltschvirus</taxon>
        <taxon>Maltschvirus maltsch</taxon>
    </lineage>
</organism>
<dbReference type="CDD" id="cd00009">
    <property type="entry name" value="AAA"/>
    <property type="match status" value="1"/>
</dbReference>
<dbReference type="InterPro" id="IPR027417">
    <property type="entry name" value="P-loop_NTPase"/>
</dbReference>
<protein>
    <submittedName>
        <fullName evidence="2">AAA domain containing protein</fullName>
    </submittedName>
</protein>
<gene>
    <name evidence="2" type="ORF">UFOVP705_9</name>
    <name evidence="3" type="ORF">UFOVP736_72</name>
</gene>
<feature type="domain" description="ATPase dynein-related AAA" evidence="1">
    <location>
        <begin position="20"/>
        <end position="148"/>
    </location>
</feature>
<sequence length="331" mass="35789">MTPSTLRTTLATAFANQCKILIKGAPGIGKSEIVEAAAAEHDMPVILMHPAISDPTDFKGLPAITPTGAEFLPYGNLRALITAERPTICFMDDIGQAPHAVQAALMQLIQARRIDGVAISDHILFVGATNDSSHMAGVQSLLEPVKSRWHSIITLDADLDDWVLWASQNGVSPEVIAFIRFRGLKSLHDFTPTREITNSPSPRTVAAASRLYRAGLASHEVLAGAAGNGWASEFLAFLACWKNMPNPDECLRNPDTAPTPSPSDISTCYAIAIAISLRLNVKNVGNGITYLNRMAPEFSILAIKDAHRRDKDISQSQGFVNWSIKYGHLLA</sequence>
<dbReference type="Gene3D" id="3.40.50.300">
    <property type="entry name" value="P-loop containing nucleotide triphosphate hydrolases"/>
    <property type="match status" value="1"/>
</dbReference>
<evidence type="ECO:0000259" key="1">
    <source>
        <dbReference type="Pfam" id="PF07728"/>
    </source>
</evidence>